<evidence type="ECO:0000313" key="2">
    <source>
        <dbReference type="Proteomes" id="UP001164539"/>
    </source>
</evidence>
<keyword evidence="2" id="KW-1185">Reference proteome</keyword>
<protein>
    <submittedName>
        <fullName evidence="1">Disease resistance protein (TIR-NBS-LRR class)</fullName>
    </submittedName>
</protein>
<gene>
    <name evidence="1" type="ORF">OWV82_007147</name>
</gene>
<sequence>MASSSSSIPQIKHDVFLSFRGEDTRYNFTSHLYSSLCEKQIQTFIDNQLPRGDEISPSLLNTIEASNISVIVFSKRYASSRWCLDELVKIIECRNMHGQIVIPIFYHVDPSDVKNQSGVFGEFFSELEQRSQKRLDKLHSWRNALIEAANIAGFHYSVIRAEFESEFIKEITESILKRLEDKFESYDKNHLIGVEPRIKEIESQLRIGSTGVYTVGIWGMGGIGKTTIARAIFEKRRSHFDCSCFIENVREGEDKNGLTHLRQQLFSTLFQDENVKIDDFNISFNCRRLQRKKVFIVFDDVTHLRQIEYLIGRPSRVGEGSRIIVTTRNKQVLKNYEANEYEMKQLSQTDALELFSQCAFKQNHPNLGYKELSIEIVEYTQGIPLALKVLGYFLLGRKKEEWRSAIEKLKEIPHGDIQKVLKISYDGLEDHEKNIFLDIACFFNGKDKDCTTTFLDECGFFPKIGISVLVDKCLLVESYNEIIMHDLLKEMGREIVRQESTNDPGKRSRLWHYKDIYKVLTRNTGTEAIQGISFDMSKVKEIRLRRHIFTKMPNLRFLNFYGENKCKLSRSFDPAFSEVRCFRWDGYPMKSLPLHSRFNNLVSLELPELRARSIGKLWNGIENLVMLKHIDLSSSKELVKLPELSMAPNLEKLILEGCSSLVEIDSSIQHLSKLVIMDLRNCESLRSLPPTICTESLETLVLSGCRSLKRFPEITSVEYPSRVVELDIENCSSLKQLPRSICELRSLRFFYLSDCLKLERLPDELGHLEALTSLDMERTSIREIPKSIKNLSNLRFLLLSHCKRLRYLQELPCSLYRVEANDCTSLEAISILGSSENGCSFFLTNCFKLNQNDVRKIVEYILKARCKKWDQVGRHGWGQIIYPGNEILEWFEFQSMGSFISFELPHGWFNNKFVGIAHCAVVAFEEEHYGTDDLFALSCEMQVKTKDGQWHKISDTGRWLSKCSRANHVFLGTQLLTGSFAEFHYSTEVLIQFHGHFRNKDCSGVVKKCGVHLLYSDFGKSMKDRSRGLSNTDEEESYPKRLKN</sequence>
<dbReference type="EMBL" id="CM051396">
    <property type="protein sequence ID" value="KAJ4723824.1"/>
    <property type="molecule type" value="Genomic_DNA"/>
</dbReference>
<organism evidence="1 2">
    <name type="scientific">Melia azedarach</name>
    <name type="common">Chinaberry tree</name>
    <dbReference type="NCBI Taxonomy" id="155640"/>
    <lineage>
        <taxon>Eukaryota</taxon>
        <taxon>Viridiplantae</taxon>
        <taxon>Streptophyta</taxon>
        <taxon>Embryophyta</taxon>
        <taxon>Tracheophyta</taxon>
        <taxon>Spermatophyta</taxon>
        <taxon>Magnoliopsida</taxon>
        <taxon>eudicotyledons</taxon>
        <taxon>Gunneridae</taxon>
        <taxon>Pentapetalae</taxon>
        <taxon>rosids</taxon>
        <taxon>malvids</taxon>
        <taxon>Sapindales</taxon>
        <taxon>Meliaceae</taxon>
        <taxon>Melia</taxon>
    </lineage>
</organism>
<proteinExistence type="predicted"/>
<name>A0ACC1YLA5_MELAZ</name>
<accession>A0ACC1YLA5</accession>
<dbReference type="Proteomes" id="UP001164539">
    <property type="component" value="Chromosome 3"/>
</dbReference>
<comment type="caution">
    <text evidence="1">The sequence shown here is derived from an EMBL/GenBank/DDBJ whole genome shotgun (WGS) entry which is preliminary data.</text>
</comment>
<reference evidence="1 2" key="1">
    <citation type="journal article" date="2023" name="Science">
        <title>Complex scaffold remodeling in plant triterpene biosynthesis.</title>
        <authorList>
            <person name="De La Pena R."/>
            <person name="Hodgson H."/>
            <person name="Liu J.C."/>
            <person name="Stephenson M.J."/>
            <person name="Martin A.C."/>
            <person name="Owen C."/>
            <person name="Harkess A."/>
            <person name="Leebens-Mack J."/>
            <person name="Jimenez L.E."/>
            <person name="Osbourn A."/>
            <person name="Sattely E.S."/>
        </authorList>
    </citation>
    <scope>NUCLEOTIDE SEQUENCE [LARGE SCALE GENOMIC DNA]</scope>
    <source>
        <strain evidence="2">cv. JPN11</strain>
        <tissue evidence="1">Leaf</tissue>
    </source>
</reference>
<evidence type="ECO:0000313" key="1">
    <source>
        <dbReference type="EMBL" id="KAJ4723824.1"/>
    </source>
</evidence>